<evidence type="ECO:0000256" key="3">
    <source>
        <dbReference type="ARBA" id="ARBA00022448"/>
    </source>
</evidence>
<feature type="transmembrane region" description="Helical" evidence="8">
    <location>
        <begin position="505"/>
        <end position="524"/>
    </location>
</feature>
<feature type="transmembrane region" description="Helical" evidence="8">
    <location>
        <begin position="191"/>
        <end position="210"/>
    </location>
</feature>
<evidence type="ECO:0000256" key="1">
    <source>
        <dbReference type="ARBA" id="ARBA00004141"/>
    </source>
</evidence>
<dbReference type="Proteomes" id="UP000192596">
    <property type="component" value="Unassembled WGS sequence"/>
</dbReference>
<dbReference type="InterPro" id="IPR027815">
    <property type="entry name" value="CSC1/OSCA1-like_cyt"/>
</dbReference>
<feature type="domain" description="CSC1/OSCA1-like cytosolic" evidence="11">
    <location>
        <begin position="232"/>
        <end position="438"/>
    </location>
</feature>
<protein>
    <recommendedName>
        <fullName evidence="14">CSC1/OSCA1-like 7TM region domain-containing protein</fullName>
    </recommendedName>
</protein>
<evidence type="ECO:0000256" key="4">
    <source>
        <dbReference type="ARBA" id="ARBA00022692"/>
    </source>
</evidence>
<evidence type="ECO:0000259" key="10">
    <source>
        <dbReference type="Pfam" id="PF13967"/>
    </source>
</evidence>
<comment type="caution">
    <text evidence="12">The sequence shown here is derived from an EMBL/GenBank/DDBJ whole genome shotgun (WGS) entry which is preliminary data.</text>
</comment>
<feature type="domain" description="CSC1/OSCA1-like N-terminal transmembrane" evidence="10">
    <location>
        <begin position="28"/>
        <end position="211"/>
    </location>
</feature>
<dbReference type="AlphaFoldDB" id="A0A1V8T7I2"/>
<comment type="similarity">
    <text evidence="2">Belongs to the CSC1 (TC 1.A.17) family.</text>
</comment>
<dbReference type="Pfam" id="PF02714">
    <property type="entry name" value="RSN1_7TM"/>
    <property type="match status" value="1"/>
</dbReference>
<reference evidence="13" key="1">
    <citation type="submission" date="2017-03" db="EMBL/GenBank/DDBJ databases">
        <title>Genomes of endolithic fungi from Antarctica.</title>
        <authorList>
            <person name="Coleine C."/>
            <person name="Masonjones S."/>
            <person name="Stajich J.E."/>
        </authorList>
    </citation>
    <scope>NUCLEOTIDE SEQUENCE [LARGE SCALE GENOMIC DNA]</scope>
    <source>
        <strain evidence="13">CCFEE 5527</strain>
    </source>
</reference>
<feature type="transmembrane region" description="Helical" evidence="8">
    <location>
        <begin position="27"/>
        <end position="47"/>
    </location>
</feature>
<dbReference type="GO" id="GO:0005227">
    <property type="term" value="F:calcium-activated cation channel activity"/>
    <property type="evidence" value="ECO:0007669"/>
    <property type="project" value="InterPro"/>
</dbReference>
<organism evidence="12 13">
    <name type="scientific">Cryoendolithus antarcticus</name>
    <dbReference type="NCBI Taxonomy" id="1507870"/>
    <lineage>
        <taxon>Eukaryota</taxon>
        <taxon>Fungi</taxon>
        <taxon>Dikarya</taxon>
        <taxon>Ascomycota</taxon>
        <taxon>Pezizomycotina</taxon>
        <taxon>Dothideomycetes</taxon>
        <taxon>Dothideomycetidae</taxon>
        <taxon>Cladosporiales</taxon>
        <taxon>Cladosporiaceae</taxon>
        <taxon>Cryoendolithus</taxon>
    </lineage>
</organism>
<dbReference type="Pfam" id="PF13967">
    <property type="entry name" value="RSN1_TM"/>
    <property type="match status" value="1"/>
</dbReference>
<feature type="transmembrane region" description="Helical" evidence="8">
    <location>
        <begin position="450"/>
        <end position="475"/>
    </location>
</feature>
<gene>
    <name evidence="12" type="ORF">B0A48_07017</name>
</gene>
<evidence type="ECO:0000256" key="2">
    <source>
        <dbReference type="ARBA" id="ARBA00007779"/>
    </source>
</evidence>
<feature type="region of interest" description="Disordered" evidence="7">
    <location>
        <begin position="854"/>
        <end position="874"/>
    </location>
</feature>
<keyword evidence="13" id="KW-1185">Reference proteome</keyword>
<evidence type="ECO:0000259" key="11">
    <source>
        <dbReference type="Pfam" id="PF14703"/>
    </source>
</evidence>
<feature type="region of interest" description="Disordered" evidence="7">
    <location>
        <begin position="781"/>
        <end position="807"/>
    </location>
</feature>
<evidence type="ECO:0000313" key="13">
    <source>
        <dbReference type="Proteomes" id="UP000192596"/>
    </source>
</evidence>
<feature type="compositionally biased region" description="Polar residues" evidence="7">
    <location>
        <begin position="333"/>
        <end position="354"/>
    </location>
</feature>
<dbReference type="STRING" id="1507870.A0A1V8T7I2"/>
<evidence type="ECO:0008006" key="14">
    <source>
        <dbReference type="Google" id="ProtNLM"/>
    </source>
</evidence>
<evidence type="ECO:0000256" key="7">
    <source>
        <dbReference type="SAM" id="MobiDB-lite"/>
    </source>
</evidence>
<evidence type="ECO:0000313" key="12">
    <source>
        <dbReference type="EMBL" id="OQO07320.1"/>
    </source>
</evidence>
<keyword evidence="5 8" id="KW-1133">Transmembrane helix</keyword>
<proteinExistence type="inferred from homology"/>
<feature type="domain" description="CSC1/OSCA1-like 7TM region" evidence="9">
    <location>
        <begin position="449"/>
        <end position="726"/>
    </location>
</feature>
<feature type="region of interest" description="Disordered" evidence="7">
    <location>
        <begin position="311"/>
        <end position="354"/>
    </location>
</feature>
<feature type="transmembrane region" description="Helical" evidence="8">
    <location>
        <begin position="646"/>
        <end position="666"/>
    </location>
</feature>
<dbReference type="InterPro" id="IPR003864">
    <property type="entry name" value="CSC1/OSCA1-like_7TM"/>
</dbReference>
<dbReference type="FunCoup" id="A0A1V8T7I2">
    <property type="interactions" value="153"/>
</dbReference>
<dbReference type="GO" id="GO:0005886">
    <property type="term" value="C:plasma membrane"/>
    <property type="evidence" value="ECO:0007669"/>
    <property type="project" value="TreeGrafter"/>
</dbReference>
<dbReference type="OrthoDB" id="1689567at2759"/>
<evidence type="ECO:0000256" key="5">
    <source>
        <dbReference type="ARBA" id="ARBA00022989"/>
    </source>
</evidence>
<evidence type="ECO:0000259" key="9">
    <source>
        <dbReference type="Pfam" id="PF02714"/>
    </source>
</evidence>
<evidence type="ECO:0000256" key="8">
    <source>
        <dbReference type="SAM" id="Phobius"/>
    </source>
</evidence>
<keyword evidence="3" id="KW-0813">Transport</keyword>
<name>A0A1V8T7I2_9PEZI</name>
<dbReference type="InParanoid" id="A0A1V8T7I2"/>
<accession>A0A1V8T7I2</accession>
<evidence type="ECO:0000256" key="6">
    <source>
        <dbReference type="ARBA" id="ARBA00023136"/>
    </source>
</evidence>
<dbReference type="PANTHER" id="PTHR13018:SF5">
    <property type="entry name" value="RE44586P"/>
    <property type="match status" value="1"/>
</dbReference>
<dbReference type="PANTHER" id="PTHR13018">
    <property type="entry name" value="PROBABLE MEMBRANE PROTEIN DUF221-RELATED"/>
    <property type="match status" value="1"/>
</dbReference>
<feature type="transmembrane region" description="Helical" evidence="8">
    <location>
        <begin position="545"/>
        <end position="566"/>
    </location>
</feature>
<dbReference type="EMBL" id="NAJO01000014">
    <property type="protein sequence ID" value="OQO07320.1"/>
    <property type="molecule type" value="Genomic_DNA"/>
</dbReference>
<feature type="region of interest" description="Disordered" evidence="7">
    <location>
        <begin position="134"/>
        <end position="162"/>
    </location>
</feature>
<dbReference type="InterPro" id="IPR032880">
    <property type="entry name" value="CSC1/OSCA1-like_N"/>
</dbReference>
<keyword evidence="4 8" id="KW-0812">Transmembrane</keyword>
<sequence length="874" mass="98013">MSFDTWDHDDGETLPDLLGAGSPRETTIQIILSLALGIGAFLAFCVLRPRWPSLYAARKKHKGESAALPELPNTLFGWILPLWRIGDQQVLASAGLDAYVFLAFFKMALKFLAITLFFSLVVIKPVHDAYEDEDDLNPGNGTRHNGTKHNNTKHSDFSSSSHSDMRRSVNLLNVRNGTVPFFPENLETDYLWMYVAFAYLFTPIAIYLVYSTTRRIIEIRQEYLGTQTTVTDRTIKLSGIPKDLQDETRLKELLESLDIGKVEAVTLCRQWKELDDAMANRMNTLRRLEEAYTVHLGSKRVEADSATLPLHNTAPHVSTDGGEEPAGVGERTSLMNGNSQPHVGPYSSTRPTTKVRSGWLGWHTTEVDAIDYYEQKLKEADIKVEQLRQKTFAPTPVAFVTMDSVAAAQMSIQALLDPSPMQLIANPSPAPSDVVWPNTYLTRRSRMLRAWGVTGFIIILTVFWSLILVPIAGLLSVETIGKVFPQLAKILDEHPNIRSLVNTQIPTLIASLLGILVPYLYYWLSTYQGMMSQGDVELSAISKNWFFLFFNFFIIFTILGTASKFYQFFERFGDALRDFREVAYTLAVSLQRLLSFYVNFVILQGIGLFPLRLLEIGSVTLYPIYRLGCKTPRDYAELVQPPVFSYGFYLPTSLLVFTICMVYSVLHSSWQVLLAGLAYFAIGHFVYKYQLLYAMDHQQHSTGRGWGIICDRIFVSLIFFQLTTAGQLILKRAIPRSLLLVPLILITIWTALSFGNTYKPLLRFIALRSVKRAELLESYHDDDESSADDPIPASGTATPERNPWADGDAARVSGGRDLAVGRAHISRDESKYRFVNPSLVAPLDGVWIADKGAREVGGRQGGIGSVGEEEEEEG</sequence>
<feature type="transmembrane region" description="Helical" evidence="8">
    <location>
        <begin position="98"/>
        <end position="123"/>
    </location>
</feature>
<keyword evidence="6 8" id="KW-0472">Membrane</keyword>
<comment type="subcellular location">
    <subcellularLocation>
        <location evidence="1">Membrane</location>
        <topology evidence="1">Multi-pass membrane protein</topology>
    </subcellularLocation>
</comment>
<feature type="transmembrane region" description="Helical" evidence="8">
    <location>
        <begin position="713"/>
        <end position="730"/>
    </location>
</feature>
<dbReference type="InterPro" id="IPR045122">
    <property type="entry name" value="Csc1-like"/>
</dbReference>
<feature type="transmembrane region" description="Helical" evidence="8">
    <location>
        <begin position="672"/>
        <end position="692"/>
    </location>
</feature>
<dbReference type="Pfam" id="PF14703">
    <property type="entry name" value="PHM7_cyt"/>
    <property type="match status" value="1"/>
</dbReference>
<feature type="transmembrane region" description="Helical" evidence="8">
    <location>
        <begin position="736"/>
        <end position="758"/>
    </location>
</feature>
<feature type="transmembrane region" description="Helical" evidence="8">
    <location>
        <begin position="596"/>
        <end position="625"/>
    </location>
</feature>